<accession>A0A3M0BMU1</accession>
<dbReference type="CDD" id="cd07411">
    <property type="entry name" value="MPP_SoxB_N"/>
    <property type="match status" value="1"/>
</dbReference>
<dbReference type="RefSeq" id="WP_121923271.1">
    <property type="nucleotide sequence ID" value="NZ_REFO01000012.1"/>
</dbReference>
<dbReference type="Proteomes" id="UP000280842">
    <property type="component" value="Unassembled WGS sequence"/>
</dbReference>
<dbReference type="PANTHER" id="PTHR11575">
    <property type="entry name" value="5'-NUCLEOTIDASE-RELATED"/>
    <property type="match status" value="1"/>
</dbReference>
<dbReference type="OrthoDB" id="9801679at2"/>
<dbReference type="Gene3D" id="3.60.21.10">
    <property type="match status" value="1"/>
</dbReference>
<dbReference type="SUPFAM" id="SSF56300">
    <property type="entry name" value="Metallo-dependent phosphatases"/>
    <property type="match status" value="1"/>
</dbReference>
<dbReference type="Gene3D" id="6.10.140.570">
    <property type="match status" value="1"/>
</dbReference>
<evidence type="ECO:0000256" key="1">
    <source>
        <dbReference type="RuleBase" id="RU362119"/>
    </source>
</evidence>
<comment type="similarity">
    <text evidence="1">Belongs to the 5'-nucleotidase family.</text>
</comment>
<dbReference type="GO" id="GO:0016788">
    <property type="term" value="F:hydrolase activity, acting on ester bonds"/>
    <property type="evidence" value="ECO:0007669"/>
    <property type="project" value="InterPro"/>
</dbReference>
<name>A0A3M0BMU1_9AQUI</name>
<dbReference type="InterPro" id="IPR006311">
    <property type="entry name" value="TAT_signal"/>
</dbReference>
<dbReference type="InterPro" id="IPR006146">
    <property type="entry name" value="5'-Nucleotdase_CS"/>
</dbReference>
<dbReference type="GO" id="GO:0046872">
    <property type="term" value="F:metal ion binding"/>
    <property type="evidence" value="ECO:0007669"/>
    <property type="project" value="InterPro"/>
</dbReference>
<sequence length="579" mass="65399">MNLTRRDFLELAAIAGISLTSGDALAKLNNMSPEELMSFKSVGNITLLHICDMHAHLRPLYWREPSTLVSHPKLVGKPGFLCGEAYLKYYDITPGTIRAYFDTYLDFPELAHKYGKMGGVAHMATLVKQIVAERGKDKVLFMDSGDTWQGTAIGLFTKGKAIVDAQNLLGIDIMVGHWEFTYGKERVLELVNNHLNAEFIAQNIKDSMWEELVFKPYTIREVNGVKIGIIGNAFPYTPIANPKEFVKGWTFGIQPESLQQYVDELREDKKVDLVVLLSHDGFSLDQALAKMVNGIDIIFSGHTHNPAPKPIFVNNTMIVIAGSHGKYLGRLDLDVKNGKIRKYNYKLIPIASNFIKPDPEVEKFVEKAYEPYKDKLDQVIGKTETLLYKRDTFYSTFDRLIGEAIRDRTDAEIVFTPGYRWGTTILPGQDITVDNVYEMTAITYPDVYTFEMTGEQIKMILEDIADNAFNENPLYQQGGDMSRLLGLEYEIKLGAPRGKRLRNIKVNGKDLDPKRSYVVSAWGGNLYRVGKNVRPDHPPVYEVVIDYIKKQKIIKVPYESNVKILDVKCGCPMEGGICP</sequence>
<dbReference type="InterPro" id="IPR036907">
    <property type="entry name" value="5'-Nucleotdase_C_sf"/>
</dbReference>
<evidence type="ECO:0000259" key="2">
    <source>
        <dbReference type="Pfam" id="PF02872"/>
    </source>
</evidence>
<dbReference type="PRINTS" id="PR01607">
    <property type="entry name" value="APYRASEFAMLY"/>
</dbReference>
<dbReference type="InterPro" id="IPR041829">
    <property type="entry name" value="SoxB_N"/>
</dbReference>
<keyword evidence="1" id="KW-0378">Hydrolase</keyword>
<dbReference type="SUPFAM" id="SSF55816">
    <property type="entry name" value="5'-nucleotidase (syn. UDP-sugar hydrolase), C-terminal domain"/>
    <property type="match status" value="1"/>
</dbReference>
<protein>
    <submittedName>
        <fullName evidence="3">Sulfur-oxidizing protein SoxB</fullName>
    </submittedName>
</protein>
<dbReference type="PROSITE" id="PS51318">
    <property type="entry name" value="TAT"/>
    <property type="match status" value="1"/>
</dbReference>
<dbReference type="InterPro" id="IPR006179">
    <property type="entry name" value="5_nucleotidase/apyrase"/>
</dbReference>
<keyword evidence="1" id="KW-0547">Nucleotide-binding</keyword>
<comment type="caution">
    <text evidence="3">The sequence shown here is derived from an EMBL/GenBank/DDBJ whole genome shotgun (WGS) entry which is preliminary data.</text>
</comment>
<dbReference type="Pfam" id="PF02872">
    <property type="entry name" value="5_nucleotid_C"/>
    <property type="match status" value="1"/>
</dbReference>
<dbReference type="AlphaFoldDB" id="A0A3M0BMU1"/>
<dbReference type="Gene3D" id="3.90.780.10">
    <property type="entry name" value="5'-Nucleotidase, C-terminal domain"/>
    <property type="match status" value="1"/>
</dbReference>
<dbReference type="GO" id="GO:0000166">
    <property type="term" value="F:nucleotide binding"/>
    <property type="evidence" value="ECO:0007669"/>
    <property type="project" value="UniProtKB-KW"/>
</dbReference>
<dbReference type="EMBL" id="REFO01000012">
    <property type="protein sequence ID" value="RMA96138.1"/>
    <property type="molecule type" value="Genomic_DNA"/>
</dbReference>
<dbReference type="InterPro" id="IPR030998">
    <property type="entry name" value="Thiosulf_SoxB"/>
</dbReference>
<dbReference type="InterPro" id="IPR029052">
    <property type="entry name" value="Metallo-depent_PP-like"/>
</dbReference>
<evidence type="ECO:0000313" key="3">
    <source>
        <dbReference type="EMBL" id="RMA96138.1"/>
    </source>
</evidence>
<keyword evidence="4" id="KW-1185">Reference proteome</keyword>
<dbReference type="GO" id="GO:0009166">
    <property type="term" value="P:nucleotide catabolic process"/>
    <property type="evidence" value="ECO:0007669"/>
    <property type="project" value="InterPro"/>
</dbReference>
<dbReference type="PANTHER" id="PTHR11575:SF42">
    <property type="entry name" value="SULFUR OXIDATION PROTEIN SOXB"/>
    <property type="match status" value="1"/>
</dbReference>
<dbReference type="NCBIfam" id="TIGR04486">
    <property type="entry name" value="thiosulf_SoxB"/>
    <property type="match status" value="1"/>
</dbReference>
<organism evidence="3 4">
    <name type="scientific">Hydrogenothermus marinus</name>
    <dbReference type="NCBI Taxonomy" id="133270"/>
    <lineage>
        <taxon>Bacteria</taxon>
        <taxon>Pseudomonadati</taxon>
        <taxon>Aquificota</taxon>
        <taxon>Aquificia</taxon>
        <taxon>Aquificales</taxon>
        <taxon>Hydrogenothermaceae</taxon>
        <taxon>Hydrogenothermus</taxon>
    </lineage>
</organism>
<dbReference type="InterPro" id="IPR008334">
    <property type="entry name" value="5'-Nucleotdase_C"/>
</dbReference>
<proteinExistence type="inferred from homology"/>
<gene>
    <name evidence="3" type="ORF">CLV39_1152</name>
</gene>
<reference evidence="3 4" key="1">
    <citation type="submission" date="2018-10" db="EMBL/GenBank/DDBJ databases">
        <title>Genomic Encyclopedia of Archaeal and Bacterial Type Strains, Phase II (KMG-II): from individual species to whole genera.</title>
        <authorList>
            <person name="Goeker M."/>
        </authorList>
    </citation>
    <scope>NUCLEOTIDE SEQUENCE [LARGE SCALE GENOMIC DNA]</scope>
    <source>
        <strain evidence="3 4">VM1</strain>
    </source>
</reference>
<dbReference type="PROSITE" id="PS00785">
    <property type="entry name" value="5_NUCLEOTIDASE_1"/>
    <property type="match status" value="1"/>
</dbReference>
<evidence type="ECO:0000313" key="4">
    <source>
        <dbReference type="Proteomes" id="UP000280842"/>
    </source>
</evidence>
<feature type="domain" description="5'-Nucleotidase C-terminal" evidence="2">
    <location>
        <begin position="392"/>
        <end position="520"/>
    </location>
</feature>
<dbReference type="GO" id="GO:0030288">
    <property type="term" value="C:outer membrane-bounded periplasmic space"/>
    <property type="evidence" value="ECO:0007669"/>
    <property type="project" value="TreeGrafter"/>
</dbReference>